<comment type="caution">
    <text evidence="6">The sequence shown here is derived from an EMBL/GenBank/DDBJ whole genome shotgun (WGS) entry which is preliminary data.</text>
</comment>
<dbReference type="SUPFAM" id="SSF101116">
    <property type="entry name" value="Flagellar export chaperone FliS"/>
    <property type="match status" value="1"/>
</dbReference>
<accession>A0A3N1USE1</accession>
<evidence type="ECO:0000256" key="2">
    <source>
        <dbReference type="ARBA" id="ARBA00008787"/>
    </source>
</evidence>
<keyword evidence="6" id="KW-0966">Cell projection</keyword>
<evidence type="ECO:0000256" key="5">
    <source>
        <dbReference type="ARBA" id="ARBA00023186"/>
    </source>
</evidence>
<name>A0A3N1USE1_9BACT</name>
<dbReference type="InterPro" id="IPR036584">
    <property type="entry name" value="FliS_sf"/>
</dbReference>
<dbReference type="GO" id="GO:0071973">
    <property type="term" value="P:bacterial-type flagellum-dependent cell motility"/>
    <property type="evidence" value="ECO:0007669"/>
    <property type="project" value="TreeGrafter"/>
</dbReference>
<dbReference type="Gene3D" id="1.20.120.340">
    <property type="entry name" value="Flagellar protein FliS"/>
    <property type="match status" value="1"/>
</dbReference>
<comment type="similarity">
    <text evidence="2">Belongs to the FliS family.</text>
</comment>
<protein>
    <submittedName>
        <fullName evidence="6">Flagellar protein FliS</fullName>
    </submittedName>
</protein>
<keyword evidence="5" id="KW-0143">Chaperone</keyword>
<keyword evidence="4" id="KW-1005">Bacterial flagellum biogenesis</keyword>
<dbReference type="RefSeq" id="WP_123291102.1">
    <property type="nucleotide sequence ID" value="NZ_RJVA01000014.1"/>
</dbReference>
<dbReference type="GO" id="GO:0044780">
    <property type="term" value="P:bacterial-type flagellum assembly"/>
    <property type="evidence" value="ECO:0007669"/>
    <property type="project" value="InterPro"/>
</dbReference>
<dbReference type="GO" id="GO:0005829">
    <property type="term" value="C:cytosol"/>
    <property type="evidence" value="ECO:0007669"/>
    <property type="project" value="UniProtKB-SubCell"/>
</dbReference>
<dbReference type="AlphaFoldDB" id="A0A3N1USE1"/>
<dbReference type="PANTHER" id="PTHR34773">
    <property type="entry name" value="FLAGELLAR SECRETION CHAPERONE FLIS"/>
    <property type="match status" value="1"/>
</dbReference>
<keyword evidence="7" id="KW-1185">Reference proteome</keyword>
<dbReference type="CDD" id="cd16098">
    <property type="entry name" value="FliS"/>
    <property type="match status" value="1"/>
</dbReference>
<reference evidence="6 7" key="1">
    <citation type="submission" date="2018-11" db="EMBL/GenBank/DDBJ databases">
        <title>Genomic Encyclopedia of Type Strains, Phase IV (KMG-IV): sequencing the most valuable type-strain genomes for metagenomic binning, comparative biology and taxonomic classification.</title>
        <authorList>
            <person name="Goeker M."/>
        </authorList>
    </citation>
    <scope>NUCLEOTIDE SEQUENCE [LARGE SCALE GENOMIC DNA]</scope>
    <source>
        <strain evidence="6 7">DSM 22027</strain>
    </source>
</reference>
<dbReference type="EMBL" id="RJVA01000014">
    <property type="protein sequence ID" value="ROQ90761.1"/>
    <property type="molecule type" value="Genomic_DNA"/>
</dbReference>
<dbReference type="PANTHER" id="PTHR34773:SF1">
    <property type="entry name" value="FLAGELLAR SECRETION CHAPERONE FLIS"/>
    <property type="match status" value="1"/>
</dbReference>
<evidence type="ECO:0000256" key="4">
    <source>
        <dbReference type="ARBA" id="ARBA00022795"/>
    </source>
</evidence>
<keyword evidence="6" id="KW-0969">Cilium</keyword>
<keyword evidence="6" id="KW-0282">Flagellum</keyword>
<evidence type="ECO:0000313" key="7">
    <source>
        <dbReference type="Proteomes" id="UP000276223"/>
    </source>
</evidence>
<evidence type="ECO:0000256" key="1">
    <source>
        <dbReference type="ARBA" id="ARBA00004514"/>
    </source>
</evidence>
<sequence>MTACTMPAAQPCDTSQSDLLPLIVKCYDALLRDFHNAKQACADGREDLVMDTLRHAQELLTELLVGLDYERGGEIAVNLGRIYNYMLRELIAWHGAQAQQTLDRMIAMTGQLREAWVRVAEAA</sequence>
<keyword evidence="3" id="KW-0963">Cytoplasm</keyword>
<dbReference type="Pfam" id="PF02561">
    <property type="entry name" value="FliS"/>
    <property type="match status" value="1"/>
</dbReference>
<dbReference type="InterPro" id="IPR003713">
    <property type="entry name" value="FliS"/>
</dbReference>
<organism evidence="6 7">
    <name type="scientific">Desulfosoma caldarium</name>
    <dbReference type="NCBI Taxonomy" id="610254"/>
    <lineage>
        <taxon>Bacteria</taxon>
        <taxon>Pseudomonadati</taxon>
        <taxon>Thermodesulfobacteriota</taxon>
        <taxon>Syntrophobacteria</taxon>
        <taxon>Syntrophobacterales</taxon>
        <taxon>Syntrophobacteraceae</taxon>
        <taxon>Desulfosoma</taxon>
    </lineage>
</organism>
<evidence type="ECO:0000256" key="3">
    <source>
        <dbReference type="ARBA" id="ARBA00022490"/>
    </source>
</evidence>
<comment type="subcellular location">
    <subcellularLocation>
        <location evidence="1">Cytoplasm</location>
        <location evidence="1">Cytosol</location>
    </subcellularLocation>
</comment>
<gene>
    <name evidence="6" type="ORF">EDC27_2651</name>
</gene>
<dbReference type="Proteomes" id="UP000276223">
    <property type="component" value="Unassembled WGS sequence"/>
</dbReference>
<proteinExistence type="inferred from homology"/>
<dbReference type="OrthoDB" id="5343669at2"/>
<evidence type="ECO:0000313" key="6">
    <source>
        <dbReference type="EMBL" id="ROQ90761.1"/>
    </source>
</evidence>